<dbReference type="RefSeq" id="WP_094362738.1">
    <property type="nucleotide sequence ID" value="NZ_NMVQ01000003.1"/>
</dbReference>
<name>A0A255H9G2_9ACTN</name>
<evidence type="ECO:0000313" key="2">
    <source>
        <dbReference type="Proteomes" id="UP000216311"/>
    </source>
</evidence>
<dbReference type="AlphaFoldDB" id="A0A255H9G2"/>
<organism evidence="1 2">
    <name type="scientific">Enemella dayhoffiae</name>
    <dbReference type="NCBI Taxonomy" id="2016507"/>
    <lineage>
        <taxon>Bacteria</taxon>
        <taxon>Bacillati</taxon>
        <taxon>Actinomycetota</taxon>
        <taxon>Actinomycetes</taxon>
        <taxon>Propionibacteriales</taxon>
        <taxon>Propionibacteriaceae</taxon>
        <taxon>Enemella</taxon>
    </lineage>
</organism>
<dbReference type="OrthoDB" id="5143202at2"/>
<sequence>MLRRTASLTAEGATSAQIRTRLAKGHLYAVRRGVYADDPLPAPRTVERHRQLIEATMPLLLEESVVSHASAAVLHGLPVWRERLERVTVTRPGVPGNRSRHVHLHRAELPDTDVTTVAGFRVTTMARTVLDLARLVRFEEAVALADAALAKEVPRALLQERAAELVRVRGARLLRSAIEFANPLAASAGESFSRVVLHRLELPAPELQVRILHSRTGVFLGRPDFVWHAERVIGEFDGAVKYTGELGDQTRAIREEKERENALRGDGWGVARWGWGDLYHPERILERWQAQRRQPSGA</sequence>
<comment type="caution">
    <text evidence="1">The sequence shown here is derived from an EMBL/GenBank/DDBJ whole genome shotgun (WGS) entry which is preliminary data.</text>
</comment>
<gene>
    <name evidence="1" type="ORF">CGZ93_03290</name>
</gene>
<proteinExistence type="predicted"/>
<dbReference type="EMBL" id="NMVQ01000003">
    <property type="protein sequence ID" value="OYO24430.1"/>
    <property type="molecule type" value="Genomic_DNA"/>
</dbReference>
<evidence type="ECO:0000313" key="1">
    <source>
        <dbReference type="EMBL" id="OYO24430.1"/>
    </source>
</evidence>
<keyword evidence="2" id="KW-1185">Reference proteome</keyword>
<protein>
    <recommendedName>
        <fullName evidence="3">Transcriptional regulator, AbiEi antitoxin, Type IV TA system</fullName>
    </recommendedName>
</protein>
<accession>A0A255H9G2</accession>
<evidence type="ECO:0008006" key="3">
    <source>
        <dbReference type="Google" id="ProtNLM"/>
    </source>
</evidence>
<dbReference type="Proteomes" id="UP000216311">
    <property type="component" value="Unassembled WGS sequence"/>
</dbReference>
<reference evidence="1 2" key="1">
    <citation type="submission" date="2017-07" db="EMBL/GenBank/DDBJ databases">
        <title>Draft whole genome sequences of clinical Proprionibacteriaceae strains.</title>
        <authorList>
            <person name="Bernier A.-M."/>
            <person name="Bernard K."/>
            <person name="Domingo M.-C."/>
        </authorList>
    </citation>
    <scope>NUCLEOTIDE SEQUENCE [LARGE SCALE GENOMIC DNA]</scope>
    <source>
        <strain evidence="1 2">NML 130396</strain>
    </source>
</reference>